<evidence type="ECO:0000259" key="2">
    <source>
        <dbReference type="Pfam" id="PF25597"/>
    </source>
</evidence>
<gene>
    <name evidence="3" type="ORF">G2W53_026155</name>
</gene>
<sequence>MREAGAVEEALPAKHEGGWRNKGSKNKQNQQGNREDNYCLIKDATGQDLFKVKRDKLDKKATARIFIGYSTVSKAYKVFQPETETITISRDVHFMENEEWNWEDSKTPMMKTNSLLDEREDDPPN</sequence>
<dbReference type="InterPro" id="IPR057670">
    <property type="entry name" value="SH3_retrovirus"/>
</dbReference>
<organism evidence="3 4">
    <name type="scientific">Senna tora</name>
    <dbReference type="NCBI Taxonomy" id="362788"/>
    <lineage>
        <taxon>Eukaryota</taxon>
        <taxon>Viridiplantae</taxon>
        <taxon>Streptophyta</taxon>
        <taxon>Embryophyta</taxon>
        <taxon>Tracheophyta</taxon>
        <taxon>Spermatophyta</taxon>
        <taxon>Magnoliopsida</taxon>
        <taxon>eudicotyledons</taxon>
        <taxon>Gunneridae</taxon>
        <taxon>Pentapetalae</taxon>
        <taxon>rosids</taxon>
        <taxon>fabids</taxon>
        <taxon>Fabales</taxon>
        <taxon>Fabaceae</taxon>
        <taxon>Caesalpinioideae</taxon>
        <taxon>Cassia clade</taxon>
        <taxon>Senna</taxon>
    </lineage>
</organism>
<dbReference type="Proteomes" id="UP000634136">
    <property type="component" value="Unassembled WGS sequence"/>
</dbReference>
<feature type="compositionally biased region" description="Basic and acidic residues" evidence="1">
    <location>
        <begin position="1"/>
        <end position="19"/>
    </location>
</feature>
<protein>
    <submittedName>
        <fullName evidence="3">Retrovirus-related Pol polyprotein from transposon RE1</fullName>
    </submittedName>
</protein>
<feature type="region of interest" description="Disordered" evidence="1">
    <location>
        <begin position="104"/>
        <end position="125"/>
    </location>
</feature>
<feature type="region of interest" description="Disordered" evidence="1">
    <location>
        <begin position="1"/>
        <end position="36"/>
    </location>
</feature>
<evidence type="ECO:0000256" key="1">
    <source>
        <dbReference type="SAM" id="MobiDB-lite"/>
    </source>
</evidence>
<reference evidence="3" key="1">
    <citation type="submission" date="2020-09" db="EMBL/GenBank/DDBJ databases">
        <title>Genome-Enabled Discovery of Anthraquinone Biosynthesis in Senna tora.</title>
        <authorList>
            <person name="Kang S.-H."/>
            <person name="Pandey R.P."/>
            <person name="Lee C.-M."/>
            <person name="Sim J.-S."/>
            <person name="Jeong J.-T."/>
            <person name="Choi B.-S."/>
            <person name="Jung M."/>
            <person name="Ginzburg D."/>
            <person name="Zhao K."/>
            <person name="Won S.Y."/>
            <person name="Oh T.-J."/>
            <person name="Yu Y."/>
            <person name="Kim N.-H."/>
            <person name="Lee O.R."/>
            <person name="Lee T.-H."/>
            <person name="Bashyal P."/>
            <person name="Kim T.-S."/>
            <person name="Lee W.-H."/>
            <person name="Kawkins C."/>
            <person name="Kim C.-K."/>
            <person name="Kim J.S."/>
            <person name="Ahn B.O."/>
            <person name="Rhee S.Y."/>
            <person name="Sohng J.K."/>
        </authorList>
    </citation>
    <scope>NUCLEOTIDE SEQUENCE</scope>
    <source>
        <tissue evidence="3">Leaf</tissue>
    </source>
</reference>
<dbReference type="OrthoDB" id="1433968at2759"/>
<dbReference type="Pfam" id="PF25597">
    <property type="entry name" value="SH3_retrovirus"/>
    <property type="match status" value="1"/>
</dbReference>
<feature type="domain" description="Retroviral polymerase SH3-like" evidence="2">
    <location>
        <begin position="51"/>
        <end position="106"/>
    </location>
</feature>
<dbReference type="EMBL" id="JAAIUW010000008">
    <property type="protein sequence ID" value="KAF7820700.1"/>
    <property type="molecule type" value="Genomic_DNA"/>
</dbReference>
<comment type="caution">
    <text evidence="3">The sequence shown here is derived from an EMBL/GenBank/DDBJ whole genome shotgun (WGS) entry which is preliminary data.</text>
</comment>
<proteinExistence type="predicted"/>
<accession>A0A834WEU7</accession>
<name>A0A834WEU7_9FABA</name>
<dbReference type="AlphaFoldDB" id="A0A834WEU7"/>
<keyword evidence="4" id="KW-1185">Reference proteome</keyword>
<evidence type="ECO:0000313" key="4">
    <source>
        <dbReference type="Proteomes" id="UP000634136"/>
    </source>
</evidence>
<evidence type="ECO:0000313" key="3">
    <source>
        <dbReference type="EMBL" id="KAF7820700.1"/>
    </source>
</evidence>